<dbReference type="InterPro" id="IPR044607">
    <property type="entry name" value="RKD-like"/>
</dbReference>
<organism evidence="9 10">
    <name type="scientific">Riccia fluitans</name>
    <dbReference type="NCBI Taxonomy" id="41844"/>
    <lineage>
        <taxon>Eukaryota</taxon>
        <taxon>Viridiplantae</taxon>
        <taxon>Streptophyta</taxon>
        <taxon>Embryophyta</taxon>
        <taxon>Marchantiophyta</taxon>
        <taxon>Marchantiopsida</taxon>
        <taxon>Marchantiidae</taxon>
        <taxon>Marchantiales</taxon>
        <taxon>Ricciaceae</taxon>
        <taxon>Riccia</taxon>
    </lineage>
</organism>
<feature type="compositionally biased region" description="Polar residues" evidence="7">
    <location>
        <begin position="444"/>
        <end position="466"/>
    </location>
</feature>
<evidence type="ECO:0000256" key="2">
    <source>
        <dbReference type="ARBA" id="ARBA00023015"/>
    </source>
</evidence>
<evidence type="ECO:0000256" key="7">
    <source>
        <dbReference type="SAM" id="MobiDB-lite"/>
    </source>
</evidence>
<feature type="compositionally biased region" description="Basic and acidic residues" evidence="7">
    <location>
        <begin position="485"/>
        <end position="503"/>
    </location>
</feature>
<dbReference type="PANTHER" id="PTHR46373">
    <property type="entry name" value="PROTEIN RKD4"/>
    <property type="match status" value="1"/>
</dbReference>
<dbReference type="Proteomes" id="UP001605036">
    <property type="component" value="Unassembled WGS sequence"/>
</dbReference>
<feature type="region of interest" description="Disordered" evidence="7">
    <location>
        <begin position="208"/>
        <end position="237"/>
    </location>
</feature>
<comment type="caution">
    <text evidence="9">The sequence shown here is derived from an EMBL/GenBank/DDBJ whole genome shotgun (WGS) entry which is preliminary data.</text>
</comment>
<gene>
    <name evidence="9" type="ORF">R1flu_019071</name>
</gene>
<dbReference type="InterPro" id="IPR003035">
    <property type="entry name" value="RWP-RK_dom"/>
</dbReference>
<dbReference type="PROSITE" id="PS51519">
    <property type="entry name" value="RWP_RK"/>
    <property type="match status" value="1"/>
</dbReference>
<dbReference type="AlphaFoldDB" id="A0ABD1ZHT3"/>
<feature type="domain" description="RWP-RK" evidence="8">
    <location>
        <begin position="552"/>
        <end position="636"/>
    </location>
</feature>
<evidence type="ECO:0000256" key="4">
    <source>
        <dbReference type="ARBA" id="ARBA00023125"/>
    </source>
</evidence>
<dbReference type="Pfam" id="PF02042">
    <property type="entry name" value="RWP-RK"/>
    <property type="match status" value="1"/>
</dbReference>
<feature type="compositionally biased region" description="Low complexity" evidence="7">
    <location>
        <begin position="525"/>
        <end position="538"/>
    </location>
</feature>
<evidence type="ECO:0000313" key="9">
    <source>
        <dbReference type="EMBL" id="KAL2650943.1"/>
    </source>
</evidence>
<feature type="region of interest" description="Disordered" evidence="7">
    <location>
        <begin position="710"/>
        <end position="769"/>
    </location>
</feature>
<keyword evidence="10" id="KW-1185">Reference proteome</keyword>
<accession>A0ABD1ZHT3</accession>
<evidence type="ECO:0000256" key="6">
    <source>
        <dbReference type="ARBA" id="ARBA00023242"/>
    </source>
</evidence>
<evidence type="ECO:0000256" key="5">
    <source>
        <dbReference type="ARBA" id="ARBA00023163"/>
    </source>
</evidence>
<evidence type="ECO:0000256" key="3">
    <source>
        <dbReference type="ARBA" id="ARBA00023054"/>
    </source>
</evidence>
<reference evidence="9 10" key="1">
    <citation type="submission" date="2024-09" db="EMBL/GenBank/DDBJ databases">
        <title>Chromosome-scale assembly of Riccia fluitans.</title>
        <authorList>
            <person name="Paukszto L."/>
            <person name="Sawicki J."/>
            <person name="Karawczyk K."/>
            <person name="Piernik-Szablinska J."/>
            <person name="Szczecinska M."/>
            <person name="Mazdziarz M."/>
        </authorList>
    </citation>
    <scope>NUCLEOTIDE SEQUENCE [LARGE SCALE GENOMIC DNA]</scope>
    <source>
        <strain evidence="9">Rf_01</strain>
        <tissue evidence="9">Aerial parts of the thallus</tissue>
    </source>
</reference>
<keyword evidence="3" id="KW-0175">Coiled coil</keyword>
<proteinExistence type="predicted"/>
<comment type="function">
    <text evidence="1">Putative transcription factor.</text>
</comment>
<evidence type="ECO:0000313" key="10">
    <source>
        <dbReference type="Proteomes" id="UP001605036"/>
    </source>
</evidence>
<sequence>MNLAAGASSCTKEPHILCVSAVWLLRRTREFGDKSKQWRLIEFGIRVSTGSAYCVGEFVLLVKRENFFFWDDVRRIAKSFSVADRSCAFHGRFTRSRLLTGSMQAPSLLLTAPVRVRKAVNSEFEPSTNGKLSSARHVNETLQEFARVIQRNARRLVFIGENDRIQRLQLAQADGSEPEELDVDATLEDVIICMGNKHLVAIITPAKSPTACNDRPEAEKLGPPSPMGHQKSKSKKDAANDYFLPATPSAALSPEETELTTFGLGTRVSPFRSSYEPPVRGLKITIPSADSNHAVNQDERNPFDQDLTAGERQTIGTQPLAPRLSNYNGEILGNSGLPGAITSSVTTPSPAELAHFLVRGSSIPLNRPPPPRGVCMNATTMYPSCHSGGPNVAGFQTLAPTLLNRLPVIPSSNPVCATATHNIALLVQFLASQLRAFIPVNGTASPSDSLPFSPSGNNKVKVSSSEAAPAGNNPGETVDFQNADKPPEKSCLKGYRHGPENESQKPATETVKPTVSETHDKDDSSSSANVNTTAAPSSDGLESENMHDRSELVFLVNRRSKTGVGSHHLKLSDLSAFFHLSVVDAAKKLGVSQTTLKKACRKFGLKRWPGRKVRSLESTIHGLEHTIAVGQGAGMEELTEAYMRSEVSKLQQEMDQLVHGTATQQHSPVARTADLYKRLYSRGWRSKYHSSCGRFDLDLNTESRGSEGFVSFNRRKATDEAKPPNAKPKAENGGLSPDAVEPNGTTPKASFGKDDSLSQTDNGGIDNIDDNASSLCSSKGAQLGLLKESTADEKVELATNGNRSRTQKKLEELPVDVEVIDLEPEKDTLVERCPKRHKTEVA</sequence>
<dbReference type="PANTHER" id="PTHR46373:SF31">
    <property type="entry name" value="RWP-RK DOMAIN-CONTAINING PROTEIN"/>
    <property type="match status" value="1"/>
</dbReference>
<evidence type="ECO:0000259" key="8">
    <source>
        <dbReference type="PROSITE" id="PS51519"/>
    </source>
</evidence>
<name>A0ABD1ZHT3_9MARC</name>
<dbReference type="GO" id="GO:0003677">
    <property type="term" value="F:DNA binding"/>
    <property type="evidence" value="ECO:0007669"/>
    <property type="project" value="UniProtKB-KW"/>
</dbReference>
<feature type="compositionally biased region" description="Polar residues" evidence="7">
    <location>
        <begin position="504"/>
        <end position="516"/>
    </location>
</feature>
<keyword evidence="6" id="KW-0539">Nucleus</keyword>
<keyword evidence="2" id="KW-0805">Transcription regulation</keyword>
<keyword evidence="4" id="KW-0238">DNA-binding</keyword>
<dbReference type="EMBL" id="JBHFFA010000001">
    <property type="protein sequence ID" value="KAL2650943.1"/>
    <property type="molecule type" value="Genomic_DNA"/>
</dbReference>
<keyword evidence="5" id="KW-0804">Transcription</keyword>
<evidence type="ECO:0000256" key="1">
    <source>
        <dbReference type="ARBA" id="ARBA00004049"/>
    </source>
</evidence>
<feature type="region of interest" description="Disordered" evidence="7">
    <location>
        <begin position="444"/>
        <end position="546"/>
    </location>
</feature>
<protein>
    <recommendedName>
        <fullName evidence="8">RWP-RK domain-containing protein</fullName>
    </recommendedName>
</protein>